<evidence type="ECO:0000313" key="2">
    <source>
        <dbReference type="Proteomes" id="UP000254712"/>
    </source>
</evidence>
<name>A0A379WRD3_SALET</name>
<dbReference type="AlphaFoldDB" id="A0A379WRD3"/>
<evidence type="ECO:0000313" key="1">
    <source>
        <dbReference type="EMBL" id="SUH36677.1"/>
    </source>
</evidence>
<dbReference type="EMBL" id="UGXT01000002">
    <property type="protein sequence ID" value="SUH36677.1"/>
    <property type="molecule type" value="Genomic_DNA"/>
</dbReference>
<organism evidence="1 2">
    <name type="scientific">Salmonella enterica I</name>
    <dbReference type="NCBI Taxonomy" id="59201"/>
    <lineage>
        <taxon>Bacteria</taxon>
        <taxon>Pseudomonadati</taxon>
        <taxon>Pseudomonadota</taxon>
        <taxon>Gammaproteobacteria</taxon>
        <taxon>Enterobacterales</taxon>
        <taxon>Enterobacteriaceae</taxon>
        <taxon>Salmonella</taxon>
    </lineage>
</organism>
<protein>
    <submittedName>
        <fullName evidence="1">Metal-dependent phospho hydrolase</fullName>
    </submittedName>
</protein>
<reference evidence="1 2" key="1">
    <citation type="submission" date="2018-06" db="EMBL/GenBank/DDBJ databases">
        <authorList>
            <consortium name="Pathogen Informatics"/>
            <person name="Doyle S."/>
        </authorList>
    </citation>
    <scope>NUCLEOTIDE SEQUENCE [LARGE SCALE GENOMIC DNA]</scope>
    <source>
        <strain evidence="1 2">NCTC8261</strain>
    </source>
</reference>
<sequence>MQTERGKYLAQRNADFLVSYMAKLSAELKGDYETRDEASSRCLLRISNPCR</sequence>
<accession>A0A379WRD3</accession>
<gene>
    <name evidence="1" type="primary">yedJ_2</name>
    <name evidence="1" type="ORF">NCTC8261_02948</name>
</gene>
<dbReference type="GO" id="GO:0016787">
    <property type="term" value="F:hydrolase activity"/>
    <property type="evidence" value="ECO:0007669"/>
    <property type="project" value="UniProtKB-KW"/>
</dbReference>
<keyword evidence="1" id="KW-0378">Hydrolase</keyword>
<proteinExistence type="predicted"/>
<dbReference type="Proteomes" id="UP000254712">
    <property type="component" value="Unassembled WGS sequence"/>
</dbReference>